<reference evidence="1 2" key="1">
    <citation type="submission" date="2018-05" db="EMBL/GenBank/DDBJ databases">
        <title>Genomic Encyclopedia of Archaeal and Bacterial Type Strains, Phase II (KMG-II): from individual species to whole genera.</title>
        <authorList>
            <person name="Goeker M."/>
        </authorList>
    </citation>
    <scope>NUCLEOTIDE SEQUENCE [LARGE SCALE GENOMIC DNA]</scope>
    <source>
        <strain evidence="1 2">DSM 22637</strain>
    </source>
</reference>
<comment type="caution">
    <text evidence="1">The sequence shown here is derived from an EMBL/GenBank/DDBJ whole genome shotgun (WGS) entry which is preliminary data.</text>
</comment>
<keyword evidence="2" id="KW-1185">Reference proteome</keyword>
<dbReference type="Proteomes" id="UP000245430">
    <property type="component" value="Unassembled WGS sequence"/>
</dbReference>
<evidence type="ECO:0000313" key="1">
    <source>
        <dbReference type="EMBL" id="PWK16985.1"/>
    </source>
</evidence>
<accession>A0A316DGF6</accession>
<name>A0A316DGF6_9FLAO</name>
<protein>
    <submittedName>
        <fullName evidence="1">Uncharacterized protein</fullName>
    </submittedName>
</protein>
<dbReference type="EMBL" id="QGGP01000013">
    <property type="protein sequence ID" value="PWK16985.1"/>
    <property type="molecule type" value="Genomic_DNA"/>
</dbReference>
<sequence>MKRILILFFALCIGHSYSQELNEFELESRNKADLVFDKIAKSQSKNLPYLLFGIGNSSYLIIIDRNTHYTRIKANLKQNDSIEVESIKSLDKTIGILEKAFDKSIYHKGFIGFQSEFYKNGYELANGAMSYFVMKDKDWNRYGESCLSVIVKPNPIDIEIYNYFVIGIINE</sequence>
<proteinExistence type="predicted"/>
<dbReference type="AlphaFoldDB" id="A0A316DGF6"/>
<organism evidence="1 2">
    <name type="scientific">Xanthomarina spongicola</name>
    <dbReference type="NCBI Taxonomy" id="570520"/>
    <lineage>
        <taxon>Bacteria</taxon>
        <taxon>Pseudomonadati</taxon>
        <taxon>Bacteroidota</taxon>
        <taxon>Flavobacteriia</taxon>
        <taxon>Flavobacteriales</taxon>
        <taxon>Flavobacteriaceae</taxon>
        <taxon>Xanthomarina</taxon>
    </lineage>
</organism>
<evidence type="ECO:0000313" key="2">
    <source>
        <dbReference type="Proteomes" id="UP000245430"/>
    </source>
</evidence>
<dbReference type="OrthoDB" id="1077467at2"/>
<gene>
    <name evidence="1" type="ORF">LX78_02912</name>
</gene>
<dbReference type="RefSeq" id="WP_109683486.1">
    <property type="nucleotide sequence ID" value="NZ_QGGP01000013.1"/>
</dbReference>